<gene>
    <name evidence="1" type="ORF">QFC20_001858</name>
</gene>
<name>A0ACC2WSJ6_9TREE</name>
<comment type="caution">
    <text evidence="1">The sequence shown here is derived from an EMBL/GenBank/DDBJ whole genome shotgun (WGS) entry which is preliminary data.</text>
</comment>
<evidence type="ECO:0000313" key="1">
    <source>
        <dbReference type="EMBL" id="KAJ9113507.1"/>
    </source>
</evidence>
<dbReference type="Proteomes" id="UP001230649">
    <property type="component" value="Unassembled WGS sequence"/>
</dbReference>
<protein>
    <submittedName>
        <fullName evidence="1">Uncharacterized protein</fullName>
    </submittedName>
</protein>
<accession>A0ACC2WSJ6</accession>
<dbReference type="EMBL" id="JASBWS010000012">
    <property type="protein sequence ID" value="KAJ9113507.1"/>
    <property type="molecule type" value="Genomic_DNA"/>
</dbReference>
<organism evidence="1 2">
    <name type="scientific">Naganishia adeliensis</name>
    <dbReference type="NCBI Taxonomy" id="92952"/>
    <lineage>
        <taxon>Eukaryota</taxon>
        <taxon>Fungi</taxon>
        <taxon>Dikarya</taxon>
        <taxon>Basidiomycota</taxon>
        <taxon>Agaricomycotina</taxon>
        <taxon>Tremellomycetes</taxon>
        <taxon>Filobasidiales</taxon>
        <taxon>Filobasidiaceae</taxon>
        <taxon>Naganishia</taxon>
    </lineage>
</organism>
<keyword evidence="2" id="KW-1185">Reference proteome</keyword>
<sequence length="488" mass="50930">MGSHRQSEEHADIAAVQRGPAGDEDIEEEGEELEDESQDEEALRDAEDEQSLATGIQFSPATTAEPDYNTGRARSESIVSSTSIYDRGWGEAPAYEDAIQNVSHADSTFRTSSDTTDRSTDIIRVTTGGSQVPLNTPNTRRDSASGTGAGFRSFVSRLTGRSPASGLAGRYASVGPGLADAEIGQGGAVGASPESFAMTGRSRGFSNASGTSQLTVDSAAPRPSASSGITRLRSHTGVASTNNSLVSLLLHPTISNQSVAEGSMAHRFQLRGRSGSNAASITGDPSSPSASVVNLAISPPLPGSVIRSAYNQPRAGFSTEQLKFLSSTESLGKYGANFGPDDASSGLGPSSHLYTTRSRSGSASSVGVRPGLGTNSHRRAQSSGSILANDNDGLPSFEDLVTEEAVAEEQRRASVSRTHASDPAVSQAQSLEEAVPDPQRSTSTHNDQPQLSALQLPRALPNFDLEVVPPTPITEENRRSFLNGQSVA</sequence>
<proteinExistence type="predicted"/>
<reference evidence="1" key="1">
    <citation type="submission" date="2023-04" db="EMBL/GenBank/DDBJ databases">
        <title>Draft Genome sequencing of Naganishia species isolated from polar environments using Oxford Nanopore Technology.</title>
        <authorList>
            <person name="Leo P."/>
            <person name="Venkateswaran K."/>
        </authorList>
    </citation>
    <scope>NUCLEOTIDE SEQUENCE</scope>
    <source>
        <strain evidence="1">MNA-CCFEE 5262</strain>
    </source>
</reference>
<evidence type="ECO:0000313" key="2">
    <source>
        <dbReference type="Proteomes" id="UP001230649"/>
    </source>
</evidence>